<organism evidence="2 3">
    <name type="scientific">Chryseosolibacter histidini</name>
    <dbReference type="NCBI Taxonomy" id="2782349"/>
    <lineage>
        <taxon>Bacteria</taxon>
        <taxon>Pseudomonadati</taxon>
        <taxon>Bacteroidota</taxon>
        <taxon>Cytophagia</taxon>
        <taxon>Cytophagales</taxon>
        <taxon>Chryseotaleaceae</taxon>
        <taxon>Chryseosolibacter</taxon>
    </lineage>
</organism>
<protein>
    <submittedName>
        <fullName evidence="2">DUF1080 domain-containing protein</fullName>
    </submittedName>
</protein>
<dbReference type="GO" id="GO:0004553">
    <property type="term" value="F:hydrolase activity, hydrolyzing O-glycosyl compounds"/>
    <property type="evidence" value="ECO:0007669"/>
    <property type="project" value="UniProtKB-ARBA"/>
</dbReference>
<name>A0AAP2DI90_9BACT</name>
<gene>
    <name evidence="2" type="ORF">KK083_08025</name>
</gene>
<accession>A0AAP2DI90</accession>
<dbReference type="AlphaFoldDB" id="A0AAP2DI90"/>
<dbReference type="SUPFAM" id="SSF49899">
    <property type="entry name" value="Concanavalin A-like lectins/glucanases"/>
    <property type="match status" value="1"/>
</dbReference>
<evidence type="ECO:0000259" key="1">
    <source>
        <dbReference type="Pfam" id="PF06439"/>
    </source>
</evidence>
<reference evidence="2 3" key="1">
    <citation type="submission" date="2021-05" db="EMBL/GenBank/DDBJ databases">
        <title>A Polyphasic approach of four new species of the genus Ohtaekwangia: Ohtaekwangia histidinii sp. nov., Ohtaekwangia cretensis sp. nov., Ohtaekwangia indiensis sp. nov., Ohtaekwangia reichenbachii sp. nov. from diverse environment.</title>
        <authorList>
            <person name="Octaviana S."/>
        </authorList>
    </citation>
    <scope>NUCLEOTIDE SEQUENCE [LARGE SCALE GENOMIC DNA]</scope>
    <source>
        <strain evidence="2 3">PWU4</strain>
    </source>
</reference>
<dbReference type="InterPro" id="IPR010496">
    <property type="entry name" value="AL/BT2_dom"/>
</dbReference>
<keyword evidence="3" id="KW-1185">Reference proteome</keyword>
<dbReference type="GO" id="GO:0005975">
    <property type="term" value="P:carbohydrate metabolic process"/>
    <property type="evidence" value="ECO:0007669"/>
    <property type="project" value="UniProtKB-ARBA"/>
</dbReference>
<feature type="domain" description="3-keto-alpha-glucoside-1,2-lyase/3-keto-2-hydroxy-glucal hydratase" evidence="1">
    <location>
        <begin position="6"/>
        <end position="146"/>
    </location>
</feature>
<evidence type="ECO:0000313" key="3">
    <source>
        <dbReference type="Proteomes" id="UP001319200"/>
    </source>
</evidence>
<proteinExistence type="predicted"/>
<dbReference type="InterPro" id="IPR013320">
    <property type="entry name" value="ConA-like_dom_sf"/>
</dbReference>
<comment type="caution">
    <text evidence="2">The sequence shown here is derived from an EMBL/GenBank/DDBJ whole genome shotgun (WGS) entry which is preliminary data.</text>
</comment>
<dbReference type="Proteomes" id="UP001319200">
    <property type="component" value="Unassembled WGS sequence"/>
</dbReference>
<dbReference type="Gene3D" id="2.60.120.560">
    <property type="entry name" value="Exo-inulinase, domain 1"/>
    <property type="match status" value="1"/>
</dbReference>
<dbReference type="Pfam" id="PF06439">
    <property type="entry name" value="3keto-disac_hyd"/>
    <property type="match status" value="1"/>
</dbReference>
<dbReference type="EMBL" id="JAHESF010000006">
    <property type="protein sequence ID" value="MBT1696815.1"/>
    <property type="molecule type" value="Genomic_DNA"/>
</dbReference>
<sequence>MNFGGGWQQKDGKYFSESYNVNGVKSVATNTRFSDFTYNATVTLLNDDTDGGVLFRVSSPAMGVDALQGYYAAIASDGRLILGRMNNAWDSLATVKTDIQKNKPYNLRVVANGPNITVYLDDMNTPKITISDSTYTSGAIGLRQYSGTHTQDPSGKTVIFEKVAVSKL</sequence>
<evidence type="ECO:0000313" key="2">
    <source>
        <dbReference type="EMBL" id="MBT1696815.1"/>
    </source>
</evidence>